<dbReference type="Proteomes" id="UP001553161">
    <property type="component" value="Unassembled WGS sequence"/>
</dbReference>
<dbReference type="Pfam" id="PF03466">
    <property type="entry name" value="LysR_substrate"/>
    <property type="match status" value="1"/>
</dbReference>
<comment type="similarity">
    <text evidence="1">Belongs to the LysR transcriptional regulatory family.</text>
</comment>
<accession>A0ABV3L8C0</accession>
<dbReference type="RefSeq" id="WP_366192429.1">
    <property type="nucleotide sequence ID" value="NZ_JBFBVU010000007.1"/>
</dbReference>
<reference evidence="6 7" key="1">
    <citation type="submission" date="2024-07" db="EMBL/GenBank/DDBJ databases">
        <authorList>
            <person name="Kang M."/>
        </authorList>
    </citation>
    <scope>NUCLEOTIDE SEQUENCE [LARGE SCALE GENOMIC DNA]</scope>
    <source>
        <strain evidence="6 7">DFM31</strain>
    </source>
</reference>
<dbReference type="EMBL" id="JBFBVU010000007">
    <property type="protein sequence ID" value="MEV8466633.1"/>
    <property type="molecule type" value="Genomic_DNA"/>
</dbReference>
<evidence type="ECO:0000256" key="1">
    <source>
        <dbReference type="ARBA" id="ARBA00009437"/>
    </source>
</evidence>
<feature type="domain" description="HTH lysR-type" evidence="5">
    <location>
        <begin position="3"/>
        <end position="59"/>
    </location>
</feature>
<dbReference type="PANTHER" id="PTHR30419:SF8">
    <property type="entry name" value="NITROGEN ASSIMILATION TRANSCRIPTIONAL ACTIVATOR-RELATED"/>
    <property type="match status" value="1"/>
</dbReference>
<dbReference type="SUPFAM" id="SSF46785">
    <property type="entry name" value="Winged helix' DNA-binding domain"/>
    <property type="match status" value="1"/>
</dbReference>
<dbReference type="PROSITE" id="PS50931">
    <property type="entry name" value="HTH_LYSR"/>
    <property type="match status" value="1"/>
</dbReference>
<dbReference type="InterPro" id="IPR036388">
    <property type="entry name" value="WH-like_DNA-bd_sf"/>
</dbReference>
<sequence>MMIEPRHLVQLAVIVEKASFTEAARSLNVTQPALSKMISQLEKRLDAPLLSQRRPVLPTPLGEKLAQQGRLIQTSLNEAGQAISDRQRGLRGRIRLGAPPFFLETLASDVVRDFSHQHPDVAFEFVAGFLDEVRDLVLQRRLDLALGPVNATLNAPLLRTERLILAQKALFCRSDHPLLSQPSVTAEDLASVGWIGHSPGSVITSEMKADLFDFGVEGIELVVASASVSLLLSLLETTDYLSYLPLFMMRDAVRSGRISALPVTGFAPRTPLGLIHDVTAMSDPLVRAFADTMKTHLIAADLEILRTFPYLSPK</sequence>
<dbReference type="InterPro" id="IPR005119">
    <property type="entry name" value="LysR_subst-bd"/>
</dbReference>
<dbReference type="PRINTS" id="PR00039">
    <property type="entry name" value="HTHLYSR"/>
</dbReference>
<keyword evidence="4" id="KW-0804">Transcription</keyword>
<keyword evidence="7" id="KW-1185">Reference proteome</keyword>
<dbReference type="Gene3D" id="3.40.190.290">
    <property type="match status" value="1"/>
</dbReference>
<evidence type="ECO:0000259" key="5">
    <source>
        <dbReference type="PROSITE" id="PS50931"/>
    </source>
</evidence>
<evidence type="ECO:0000313" key="6">
    <source>
        <dbReference type="EMBL" id="MEV8466633.1"/>
    </source>
</evidence>
<evidence type="ECO:0000256" key="3">
    <source>
        <dbReference type="ARBA" id="ARBA00023125"/>
    </source>
</evidence>
<protein>
    <submittedName>
        <fullName evidence="6">LysR family transcriptional regulator</fullName>
    </submittedName>
</protein>
<dbReference type="InterPro" id="IPR050950">
    <property type="entry name" value="HTH-type_LysR_regulators"/>
</dbReference>
<dbReference type="Pfam" id="PF00126">
    <property type="entry name" value="HTH_1"/>
    <property type="match status" value="1"/>
</dbReference>
<gene>
    <name evidence="6" type="ORF">AB0T83_07555</name>
</gene>
<dbReference type="PANTHER" id="PTHR30419">
    <property type="entry name" value="HTH-TYPE TRANSCRIPTIONAL REGULATOR YBHD"/>
    <property type="match status" value="1"/>
</dbReference>
<keyword evidence="2" id="KW-0805">Transcription regulation</keyword>
<name>A0ABV3L8C0_9RHOB</name>
<evidence type="ECO:0000256" key="2">
    <source>
        <dbReference type="ARBA" id="ARBA00023015"/>
    </source>
</evidence>
<dbReference type="InterPro" id="IPR000847">
    <property type="entry name" value="LysR_HTH_N"/>
</dbReference>
<comment type="caution">
    <text evidence="6">The sequence shown here is derived from an EMBL/GenBank/DDBJ whole genome shotgun (WGS) entry which is preliminary data.</text>
</comment>
<proteinExistence type="inferred from homology"/>
<dbReference type="Gene3D" id="1.10.10.10">
    <property type="entry name" value="Winged helix-like DNA-binding domain superfamily/Winged helix DNA-binding domain"/>
    <property type="match status" value="1"/>
</dbReference>
<evidence type="ECO:0000313" key="7">
    <source>
        <dbReference type="Proteomes" id="UP001553161"/>
    </source>
</evidence>
<dbReference type="InterPro" id="IPR036390">
    <property type="entry name" value="WH_DNA-bd_sf"/>
</dbReference>
<organism evidence="6 7">
    <name type="scientific">Meridianimarinicoccus marinus</name>
    <dbReference type="NCBI Taxonomy" id="3231483"/>
    <lineage>
        <taxon>Bacteria</taxon>
        <taxon>Pseudomonadati</taxon>
        <taxon>Pseudomonadota</taxon>
        <taxon>Alphaproteobacteria</taxon>
        <taxon>Rhodobacterales</taxon>
        <taxon>Paracoccaceae</taxon>
        <taxon>Meridianimarinicoccus</taxon>
    </lineage>
</organism>
<keyword evidence="3" id="KW-0238">DNA-binding</keyword>
<dbReference type="SUPFAM" id="SSF53850">
    <property type="entry name" value="Periplasmic binding protein-like II"/>
    <property type="match status" value="1"/>
</dbReference>
<evidence type="ECO:0000256" key="4">
    <source>
        <dbReference type="ARBA" id="ARBA00023163"/>
    </source>
</evidence>